<sequence length="107" mass="12262">MKQKNAKHKEEYEFSSEKTLVEYLEVMKKVIKEQKGGSYQLSGDMFAALRNKYAHLSAHYGGLKNDFIDIKTGDHHILSSVAFVNQPVKYKIEGDAATYKREVYGNK</sequence>
<comment type="caution">
    <text evidence="1">The sequence shown here is derived from an EMBL/GenBank/DDBJ whole genome shotgun (WGS) entry which is preliminary data.</text>
</comment>
<dbReference type="EMBL" id="JBHMFE010000018">
    <property type="protein sequence ID" value="MFB9109716.1"/>
    <property type="molecule type" value="Genomic_DNA"/>
</dbReference>
<organism evidence="1 2">
    <name type="scientific">Flavobacterium gyeonganense</name>
    <dbReference type="NCBI Taxonomy" id="1310418"/>
    <lineage>
        <taxon>Bacteria</taxon>
        <taxon>Pseudomonadati</taxon>
        <taxon>Bacteroidota</taxon>
        <taxon>Flavobacteriia</taxon>
        <taxon>Flavobacteriales</taxon>
        <taxon>Flavobacteriaceae</taxon>
        <taxon>Flavobacterium</taxon>
    </lineage>
</organism>
<accession>A0ABV5HCT9</accession>
<proteinExistence type="predicted"/>
<dbReference type="Proteomes" id="UP001589562">
    <property type="component" value="Unassembled WGS sequence"/>
</dbReference>
<keyword evidence="2" id="KW-1185">Reference proteome</keyword>
<evidence type="ECO:0000313" key="2">
    <source>
        <dbReference type="Proteomes" id="UP001589562"/>
    </source>
</evidence>
<reference evidence="1 2" key="1">
    <citation type="submission" date="2024-09" db="EMBL/GenBank/DDBJ databases">
        <authorList>
            <person name="Sun Q."/>
            <person name="Mori K."/>
        </authorList>
    </citation>
    <scope>NUCLEOTIDE SEQUENCE [LARGE SCALE GENOMIC DNA]</scope>
    <source>
        <strain evidence="1 2">CECT 8365</strain>
    </source>
</reference>
<gene>
    <name evidence="1" type="ORF">ACFFVK_14100</name>
</gene>
<name>A0ABV5HCT9_9FLAO</name>
<protein>
    <submittedName>
        <fullName evidence="1">Uncharacterized protein</fullName>
    </submittedName>
</protein>
<evidence type="ECO:0000313" key="1">
    <source>
        <dbReference type="EMBL" id="MFB9109716.1"/>
    </source>
</evidence>
<dbReference type="RefSeq" id="WP_278010007.1">
    <property type="nucleotide sequence ID" value="NZ_CP121112.1"/>
</dbReference>